<dbReference type="PANTHER" id="PTHR32089:SF112">
    <property type="entry name" value="LYSOZYME-LIKE PROTEIN-RELATED"/>
    <property type="match status" value="1"/>
</dbReference>
<dbReference type="Gene3D" id="6.10.340.10">
    <property type="match status" value="1"/>
</dbReference>
<dbReference type="SUPFAM" id="SSF158472">
    <property type="entry name" value="HAMP domain-like"/>
    <property type="match status" value="1"/>
</dbReference>
<evidence type="ECO:0000313" key="2">
    <source>
        <dbReference type="EMBL" id="NMF87541.1"/>
    </source>
</evidence>
<name>A0ABX1MLH1_9RHOO</name>
<feature type="domain" description="HAMP" evidence="1">
    <location>
        <begin position="228"/>
        <end position="280"/>
    </location>
</feature>
<keyword evidence="3" id="KW-1185">Reference proteome</keyword>
<dbReference type="Pfam" id="PF00672">
    <property type="entry name" value="HAMP"/>
    <property type="match status" value="1"/>
</dbReference>
<dbReference type="InterPro" id="IPR024478">
    <property type="entry name" value="HlyB_4HB_MCP"/>
</dbReference>
<dbReference type="InterPro" id="IPR003660">
    <property type="entry name" value="HAMP_dom"/>
</dbReference>
<comment type="caution">
    <text evidence="2">The sequence shown here is derived from an EMBL/GenBank/DDBJ whole genome shotgun (WGS) entry which is preliminary data.</text>
</comment>
<evidence type="ECO:0000313" key="3">
    <source>
        <dbReference type="Proteomes" id="UP000652074"/>
    </source>
</evidence>
<dbReference type="Proteomes" id="UP000652074">
    <property type="component" value="Unassembled WGS sequence"/>
</dbReference>
<dbReference type="RefSeq" id="WP_169204985.1">
    <property type="nucleotide sequence ID" value="NZ_CP059560.1"/>
</dbReference>
<dbReference type="EMBL" id="WTVR01000005">
    <property type="protein sequence ID" value="NMF87541.1"/>
    <property type="molecule type" value="Genomic_DNA"/>
</dbReference>
<dbReference type="PANTHER" id="PTHR32089">
    <property type="entry name" value="METHYL-ACCEPTING CHEMOTAXIS PROTEIN MCPB"/>
    <property type="match status" value="1"/>
</dbReference>
<gene>
    <name evidence="2" type="ORF">GPA26_03505</name>
</gene>
<organism evidence="2 3">
    <name type="scientific">Aromatoleum petrolei</name>
    <dbReference type="NCBI Taxonomy" id="76116"/>
    <lineage>
        <taxon>Bacteria</taxon>
        <taxon>Pseudomonadati</taxon>
        <taxon>Pseudomonadota</taxon>
        <taxon>Betaproteobacteria</taxon>
        <taxon>Rhodocyclales</taxon>
        <taxon>Rhodocyclaceae</taxon>
        <taxon>Aromatoleum</taxon>
    </lineage>
</organism>
<dbReference type="PROSITE" id="PS50885">
    <property type="entry name" value="HAMP"/>
    <property type="match status" value="1"/>
</dbReference>
<accession>A0ABX1MLH1</accession>
<dbReference type="CDD" id="cd06225">
    <property type="entry name" value="HAMP"/>
    <property type="match status" value="1"/>
</dbReference>
<reference evidence="2 3" key="1">
    <citation type="submission" date="2019-12" db="EMBL/GenBank/DDBJ databases">
        <title>Comparative genomics gives insights into the taxonomy of the Azoarcus-Aromatoleum group and reveals separate origins of nif in the plant-associated Azoarcus and non-plant-associated Aromatoleum sub-groups.</title>
        <authorList>
            <person name="Lafos M."/>
            <person name="Maluk M."/>
            <person name="Batista M."/>
            <person name="Junghare M."/>
            <person name="Carmona M."/>
            <person name="Faoro H."/>
            <person name="Cruz L.M."/>
            <person name="Battistoni F."/>
            <person name="De Souza E."/>
            <person name="Pedrosa F."/>
            <person name="Chen W.-M."/>
            <person name="Poole P.S."/>
            <person name="Dixon R.A."/>
            <person name="James E.K."/>
        </authorList>
    </citation>
    <scope>NUCLEOTIDE SEQUENCE [LARGE SCALE GENOMIC DNA]</scope>
    <source>
        <strain evidence="2 3">ToN1</strain>
    </source>
</reference>
<dbReference type="SMART" id="SM00304">
    <property type="entry name" value="HAMP"/>
    <property type="match status" value="1"/>
</dbReference>
<sequence>MTIRNKLILGFSVLLAFIFVQGAATVFYGSRTQDLVDTAVNRNFIAATEITDLLASAQQLRRQEKEYLIYAGNVDGRNAVLEDWNATHARILGQLEAMVANSKGIYLPADSTAFAQWKGALDGYQKEFARIVEGFSYDVSMLDEGETAGGSRTYNKAVRANEELRPVVDRFNSVLIEGATKLARTRAEESALAYQGIRGNFDVVDYVNIGFAVAGLLLAGGLLATIPGSITRPLESLIESADKMSLGDLGKKFEAGGVRDFERLAASLERMRVTMEAMIVRLKARSR</sequence>
<evidence type="ECO:0000259" key="1">
    <source>
        <dbReference type="PROSITE" id="PS50885"/>
    </source>
</evidence>
<protein>
    <submittedName>
        <fullName evidence="2">HAMP domain-containing protein</fullName>
    </submittedName>
</protein>
<proteinExistence type="predicted"/>
<dbReference type="Pfam" id="PF12729">
    <property type="entry name" value="4HB_MCP_1"/>
    <property type="match status" value="1"/>
</dbReference>